<accession>A0A7W6WAR0</accession>
<sequence length="359" mass="40253">MDDTTAQRKPVNALVLGGGAPNFTLMTGALLAFEEAGFRFDVITGAGGGGAVALSYVAPKGTDRASALRNSMNLGISDAIYKVLPMNYKVFQKQGKLADAYRFLLSKAPGYRRIMDQSRMSNGQKLASDLVQAWWALTTPSLLTPWSKGLCAHTPFITEIVDFEKLRTIDEEIYLNTYNLTDHKMAVFSKAEITPEVFGASGSFPFIYPPTEKNGRSYIEGATEEAFNFQGVMRYMHEHHKIVDNLVIFNSFGNAKYLQPPRGLWHAYGQSIISALIPLDRANLELFHVRLKEWNENEKNKDRKINALTLDFPIPDEWDYTALDWSRSNLERLFHLGYQEGQDFLKQHGLALGVTARAA</sequence>
<dbReference type="AlphaFoldDB" id="A0A7W6WAR0"/>
<dbReference type="InterPro" id="IPR016035">
    <property type="entry name" value="Acyl_Trfase/lysoPLipase"/>
</dbReference>
<feature type="domain" description="PNPLA" evidence="2">
    <location>
        <begin position="14"/>
        <end position="229"/>
    </location>
</feature>
<keyword evidence="1" id="KW-0443">Lipid metabolism</keyword>
<comment type="caution">
    <text evidence="3">The sequence shown here is derived from an EMBL/GenBank/DDBJ whole genome shotgun (WGS) entry which is preliminary data.</text>
</comment>
<keyword evidence="4" id="KW-1185">Reference proteome</keyword>
<evidence type="ECO:0000313" key="3">
    <source>
        <dbReference type="EMBL" id="MBB4266766.1"/>
    </source>
</evidence>
<dbReference type="GO" id="GO:0006629">
    <property type="term" value="P:lipid metabolic process"/>
    <property type="evidence" value="ECO:0007669"/>
    <property type="project" value="UniProtKB-KW"/>
</dbReference>
<dbReference type="RefSeq" id="WP_184045503.1">
    <property type="nucleotide sequence ID" value="NZ_JACIGK010000017.1"/>
</dbReference>
<dbReference type="Gene3D" id="3.40.1090.10">
    <property type="entry name" value="Cytosolic phospholipase A2 catalytic domain"/>
    <property type="match status" value="1"/>
</dbReference>
<dbReference type="Pfam" id="PF01734">
    <property type="entry name" value="Patatin"/>
    <property type="match status" value="1"/>
</dbReference>
<evidence type="ECO:0000256" key="1">
    <source>
        <dbReference type="ARBA" id="ARBA00023098"/>
    </source>
</evidence>
<protein>
    <submittedName>
        <fullName evidence="3">Putative acylesterase/phospholipase RssA</fullName>
    </submittedName>
</protein>
<evidence type="ECO:0000313" key="4">
    <source>
        <dbReference type="Proteomes" id="UP000554286"/>
    </source>
</evidence>
<dbReference type="Proteomes" id="UP000554286">
    <property type="component" value="Unassembled WGS sequence"/>
</dbReference>
<gene>
    <name evidence="3" type="ORF">GGD89_002402</name>
</gene>
<reference evidence="3 4" key="1">
    <citation type="submission" date="2020-08" db="EMBL/GenBank/DDBJ databases">
        <title>Genome sequencing of Purple Non-Sulfur Bacteria from various extreme environments.</title>
        <authorList>
            <person name="Mayer M."/>
        </authorList>
    </citation>
    <scope>NUCLEOTIDE SEQUENCE [LARGE SCALE GENOMIC DNA]</scope>
    <source>
        <strain evidence="3 4">JA131</strain>
    </source>
</reference>
<name>A0A7W6WAR0_9PROT</name>
<dbReference type="SUPFAM" id="SSF52151">
    <property type="entry name" value="FabD/lysophospholipase-like"/>
    <property type="match status" value="1"/>
</dbReference>
<dbReference type="InterPro" id="IPR002641">
    <property type="entry name" value="PNPLA_dom"/>
</dbReference>
<proteinExistence type="predicted"/>
<dbReference type="EMBL" id="JACIGK010000017">
    <property type="protein sequence ID" value="MBB4266766.1"/>
    <property type="molecule type" value="Genomic_DNA"/>
</dbReference>
<organism evidence="3 4">
    <name type="scientific">Roseospira visakhapatnamensis</name>
    <dbReference type="NCBI Taxonomy" id="390880"/>
    <lineage>
        <taxon>Bacteria</taxon>
        <taxon>Pseudomonadati</taxon>
        <taxon>Pseudomonadota</taxon>
        <taxon>Alphaproteobacteria</taxon>
        <taxon>Rhodospirillales</taxon>
        <taxon>Rhodospirillaceae</taxon>
        <taxon>Roseospira</taxon>
    </lineage>
</organism>
<evidence type="ECO:0000259" key="2">
    <source>
        <dbReference type="Pfam" id="PF01734"/>
    </source>
</evidence>